<name>A0A4R8SPI3_9PEZI</name>
<dbReference type="Pfam" id="PF13489">
    <property type="entry name" value="Methyltransf_23"/>
    <property type="match status" value="1"/>
</dbReference>
<dbReference type="InterPro" id="IPR029063">
    <property type="entry name" value="SAM-dependent_MTases_sf"/>
</dbReference>
<evidence type="ECO:0000313" key="4">
    <source>
        <dbReference type="Proteomes" id="UP000295604"/>
    </source>
</evidence>
<comment type="similarity">
    <text evidence="1">Belongs to the methyltransferase superfamily. LaeA methyltransferase family.</text>
</comment>
<dbReference type="GO" id="GO:0008168">
    <property type="term" value="F:methyltransferase activity"/>
    <property type="evidence" value="ECO:0007669"/>
    <property type="project" value="TreeGrafter"/>
</dbReference>
<organism evidence="3 4">
    <name type="scientific">Colletotrichum sidae</name>
    <dbReference type="NCBI Taxonomy" id="1347389"/>
    <lineage>
        <taxon>Eukaryota</taxon>
        <taxon>Fungi</taxon>
        <taxon>Dikarya</taxon>
        <taxon>Ascomycota</taxon>
        <taxon>Pezizomycotina</taxon>
        <taxon>Sordariomycetes</taxon>
        <taxon>Hypocreomycetidae</taxon>
        <taxon>Glomerellales</taxon>
        <taxon>Glomerellaceae</taxon>
        <taxon>Colletotrichum</taxon>
        <taxon>Colletotrichum orbiculare species complex</taxon>
    </lineage>
</organism>
<dbReference type="PANTHER" id="PTHR43591">
    <property type="entry name" value="METHYLTRANSFERASE"/>
    <property type="match status" value="1"/>
</dbReference>
<dbReference type="Proteomes" id="UP000295604">
    <property type="component" value="Unassembled WGS sequence"/>
</dbReference>
<protein>
    <submittedName>
        <fullName evidence="3">Secondary metabolism regulator LAE1</fullName>
    </submittedName>
</protein>
<sequence length="359" mass="40384">MADATTSVTAPSASASPPAQPQAAAGHGNDEVLAAEHPVDDSASELNSIASSSTSVSSSVLDYRIENGRTYHRYKDGKYNYPNDERESDRLDLQHNLFLLTFDNRLGTAPPNDKNSQVKRVLDVGTGTGVWAIDFGEEHPDAEVLGIDLSAQQPDFAPPNVKFEIDDIEEPWTFSQPFDYIHSRMMTSSLANWRKYLQRCYDNLTPGGHLELNELELTAASDDGTLTEDHAIARSVRLLGEAMVKAGRAFQGIPELREMMVEIGFRDVTMQRYKWPTNQWPKHPKYKELGAWQNESLHAGYEAFTMAPYTRFLGWTSMEVQLFLIDVRKEINNRNIHAYWPIYSVVGRKPAKKESEPTS</sequence>
<evidence type="ECO:0000313" key="3">
    <source>
        <dbReference type="EMBL" id="TEA00896.1"/>
    </source>
</evidence>
<reference evidence="3 4" key="1">
    <citation type="submission" date="2018-11" db="EMBL/GenBank/DDBJ databases">
        <title>Genome sequence and assembly of Colletotrichum sidae.</title>
        <authorList>
            <person name="Gan P."/>
            <person name="Shirasu K."/>
        </authorList>
    </citation>
    <scope>NUCLEOTIDE SEQUENCE [LARGE SCALE GENOMIC DNA]</scope>
    <source>
        <strain evidence="3 4">CBS 518.97</strain>
    </source>
</reference>
<keyword evidence="4" id="KW-1185">Reference proteome</keyword>
<dbReference type="SUPFAM" id="SSF53335">
    <property type="entry name" value="S-adenosyl-L-methionine-dependent methyltransferases"/>
    <property type="match status" value="1"/>
</dbReference>
<dbReference type="AlphaFoldDB" id="A0A4R8SPI3"/>
<evidence type="ECO:0000256" key="1">
    <source>
        <dbReference type="ARBA" id="ARBA00038158"/>
    </source>
</evidence>
<evidence type="ECO:0000256" key="2">
    <source>
        <dbReference type="SAM" id="MobiDB-lite"/>
    </source>
</evidence>
<gene>
    <name evidence="3" type="primary">LAE1-6</name>
    <name evidence="3" type="ORF">C8034_v002782</name>
</gene>
<dbReference type="Gene3D" id="3.40.50.150">
    <property type="entry name" value="Vaccinia Virus protein VP39"/>
    <property type="match status" value="1"/>
</dbReference>
<dbReference type="CDD" id="cd02440">
    <property type="entry name" value="AdoMet_MTases"/>
    <property type="match status" value="1"/>
</dbReference>
<feature type="region of interest" description="Disordered" evidence="2">
    <location>
        <begin position="1"/>
        <end position="51"/>
    </location>
</feature>
<dbReference type="EMBL" id="QAPF01001546">
    <property type="protein sequence ID" value="TEA00896.1"/>
    <property type="molecule type" value="Genomic_DNA"/>
</dbReference>
<proteinExistence type="inferred from homology"/>
<feature type="compositionally biased region" description="Low complexity" evidence="2">
    <location>
        <begin position="1"/>
        <end position="25"/>
    </location>
</feature>
<comment type="caution">
    <text evidence="3">The sequence shown here is derived from an EMBL/GenBank/DDBJ whole genome shotgun (WGS) entry which is preliminary data.</text>
</comment>
<dbReference type="PANTHER" id="PTHR43591:SF24">
    <property type="entry name" value="2-METHOXY-6-POLYPRENYL-1,4-BENZOQUINOL METHYLASE, MITOCHONDRIAL"/>
    <property type="match status" value="1"/>
</dbReference>
<accession>A0A4R8SPI3</accession>